<evidence type="ECO:0000313" key="3">
    <source>
        <dbReference type="Proteomes" id="UP000186601"/>
    </source>
</evidence>
<evidence type="ECO:0000256" key="1">
    <source>
        <dbReference type="SAM" id="MobiDB-lite"/>
    </source>
</evidence>
<organism evidence="2 3">
    <name type="scientific">Hermanssonia centrifuga</name>
    <dbReference type="NCBI Taxonomy" id="98765"/>
    <lineage>
        <taxon>Eukaryota</taxon>
        <taxon>Fungi</taxon>
        <taxon>Dikarya</taxon>
        <taxon>Basidiomycota</taxon>
        <taxon>Agaricomycotina</taxon>
        <taxon>Agaricomycetes</taxon>
        <taxon>Polyporales</taxon>
        <taxon>Meruliaceae</taxon>
        <taxon>Hermanssonia</taxon>
    </lineage>
</organism>
<feature type="compositionally biased region" description="Polar residues" evidence="1">
    <location>
        <begin position="13"/>
        <end position="23"/>
    </location>
</feature>
<dbReference type="STRING" id="98765.A0A2R6S5L0"/>
<dbReference type="Proteomes" id="UP000186601">
    <property type="component" value="Unassembled WGS sequence"/>
</dbReference>
<gene>
    <name evidence="2" type="ORF">PHLCEN_2v621</name>
</gene>
<protein>
    <submittedName>
        <fullName evidence="2">Uncharacterized protein</fullName>
    </submittedName>
</protein>
<dbReference type="AlphaFoldDB" id="A0A2R6S5L0"/>
<keyword evidence="3" id="KW-1185">Reference proteome</keyword>
<evidence type="ECO:0000313" key="2">
    <source>
        <dbReference type="EMBL" id="PSS37545.1"/>
    </source>
</evidence>
<accession>A0A2R6S5L0</accession>
<dbReference type="OrthoDB" id="3263285at2759"/>
<proteinExistence type="predicted"/>
<name>A0A2R6S5L0_9APHY</name>
<comment type="caution">
    <text evidence="2">The sequence shown here is derived from an EMBL/GenBank/DDBJ whole genome shotgun (WGS) entry which is preliminary data.</text>
</comment>
<reference evidence="2 3" key="1">
    <citation type="submission" date="2018-02" db="EMBL/GenBank/DDBJ databases">
        <title>Genome sequence of the basidiomycete white-rot fungus Phlebia centrifuga.</title>
        <authorList>
            <person name="Granchi Z."/>
            <person name="Peng M."/>
            <person name="de Vries R.P."/>
            <person name="Hilden K."/>
            <person name="Makela M.R."/>
            <person name="Grigoriev I."/>
            <person name="Riley R."/>
        </authorList>
    </citation>
    <scope>NUCLEOTIDE SEQUENCE [LARGE SCALE GENOMIC DNA]</scope>
    <source>
        <strain evidence="2 3">FBCC195</strain>
    </source>
</reference>
<dbReference type="EMBL" id="MLYV02000038">
    <property type="protein sequence ID" value="PSS37545.1"/>
    <property type="molecule type" value="Genomic_DNA"/>
</dbReference>
<dbReference type="Gene3D" id="4.10.60.10">
    <property type="entry name" value="Zinc finger, CCHC-type"/>
    <property type="match status" value="1"/>
</dbReference>
<feature type="region of interest" description="Disordered" evidence="1">
    <location>
        <begin position="13"/>
        <end position="35"/>
    </location>
</feature>
<sequence length="287" mass="31939">MRRLDALVFYTEDTPTSPSSAQPPHTFDEPSLATQGLGYEDVPLPDIPPLPGRPTPWLSDGEVTVYLRPLYLRGWNLVRVPREKTNSFVALEGKFYFKTDDDATEFVSEARSLMVKLSDEGTLALTASEISYRTHTTFAIPPVSSDKGTPFVAPGVTLHDIRIALMIQQIREKCEPIDGGLPLRNKKKRYKIPSVVSLGMHLLQMPTNGPRNKEEESKRGSQPRCLACGKKHVLKDCPNRDDHKPRSPCVHCGGYHWDVDCPQILPVVLKDPFSGQDHVPDASGTCL</sequence>